<gene>
    <name evidence="3" type="ORF">MKK02DRAFT_40155</name>
</gene>
<dbReference type="EMBL" id="JAKWFO010000001">
    <property type="protein sequence ID" value="KAI9639828.1"/>
    <property type="molecule type" value="Genomic_DNA"/>
</dbReference>
<evidence type="ECO:0000313" key="4">
    <source>
        <dbReference type="Proteomes" id="UP001164286"/>
    </source>
</evidence>
<feature type="compositionally biased region" description="Low complexity" evidence="1">
    <location>
        <begin position="69"/>
        <end position="82"/>
    </location>
</feature>
<feature type="compositionally biased region" description="Low complexity" evidence="1">
    <location>
        <begin position="43"/>
        <end position="59"/>
    </location>
</feature>
<dbReference type="RefSeq" id="XP_052949605.1">
    <property type="nucleotide sequence ID" value="XM_053090980.1"/>
</dbReference>
<keyword evidence="2" id="KW-1133">Transmembrane helix</keyword>
<feature type="transmembrane region" description="Helical" evidence="2">
    <location>
        <begin position="7"/>
        <end position="32"/>
    </location>
</feature>
<feature type="region of interest" description="Disordered" evidence="1">
    <location>
        <begin position="37"/>
        <end position="182"/>
    </location>
</feature>
<proteinExistence type="predicted"/>
<keyword evidence="4" id="KW-1185">Reference proteome</keyword>
<evidence type="ECO:0000256" key="1">
    <source>
        <dbReference type="SAM" id="MobiDB-lite"/>
    </source>
</evidence>
<dbReference type="Proteomes" id="UP001164286">
    <property type="component" value="Unassembled WGS sequence"/>
</dbReference>
<reference evidence="3" key="1">
    <citation type="journal article" date="2022" name="G3 (Bethesda)">
        <title>High quality genome of the basidiomycete yeast Dioszegia hungarica PDD-24b-2 isolated from cloud water.</title>
        <authorList>
            <person name="Jarrige D."/>
            <person name="Haridas S."/>
            <person name="Bleykasten-Grosshans C."/>
            <person name="Joly M."/>
            <person name="Nadalig T."/>
            <person name="Sancelme M."/>
            <person name="Vuilleumier S."/>
            <person name="Grigoriev I.V."/>
            <person name="Amato P."/>
            <person name="Bringel F."/>
        </authorList>
    </citation>
    <scope>NUCLEOTIDE SEQUENCE</scope>
    <source>
        <strain evidence="3">PDD-24b-2</strain>
    </source>
</reference>
<feature type="region of interest" description="Disordered" evidence="1">
    <location>
        <begin position="250"/>
        <end position="354"/>
    </location>
</feature>
<protein>
    <submittedName>
        <fullName evidence="3">Uncharacterized protein</fullName>
    </submittedName>
</protein>
<keyword evidence="2" id="KW-0812">Transmembrane</keyword>
<dbReference type="GeneID" id="77730185"/>
<feature type="compositionally biased region" description="Gly residues" evidence="1">
    <location>
        <begin position="279"/>
        <end position="292"/>
    </location>
</feature>
<comment type="caution">
    <text evidence="3">The sequence shown here is derived from an EMBL/GenBank/DDBJ whole genome shotgun (WGS) entry which is preliminary data.</text>
</comment>
<evidence type="ECO:0000256" key="2">
    <source>
        <dbReference type="SAM" id="Phobius"/>
    </source>
</evidence>
<feature type="compositionally biased region" description="Basic and acidic residues" evidence="1">
    <location>
        <begin position="305"/>
        <end position="322"/>
    </location>
</feature>
<accession>A0AA38HGP5</accession>
<name>A0AA38HGP5_9TREE</name>
<organism evidence="3 4">
    <name type="scientific">Dioszegia hungarica</name>
    <dbReference type="NCBI Taxonomy" id="4972"/>
    <lineage>
        <taxon>Eukaryota</taxon>
        <taxon>Fungi</taxon>
        <taxon>Dikarya</taxon>
        <taxon>Basidiomycota</taxon>
        <taxon>Agaricomycotina</taxon>
        <taxon>Tremellomycetes</taxon>
        <taxon>Tremellales</taxon>
        <taxon>Bulleribasidiaceae</taxon>
        <taxon>Dioszegia</taxon>
    </lineage>
</organism>
<feature type="compositionally biased region" description="Polar residues" evidence="1">
    <location>
        <begin position="113"/>
        <end position="126"/>
    </location>
</feature>
<dbReference type="AlphaFoldDB" id="A0AA38HGP5"/>
<keyword evidence="2" id="KW-0472">Membrane</keyword>
<evidence type="ECO:0000313" key="3">
    <source>
        <dbReference type="EMBL" id="KAI9639828.1"/>
    </source>
</evidence>
<sequence>MGFVFEPIVIAAIAAGGTAFLILLTVGSIWIYRRYHPRPPPTSRSGSRRSGATSTRSGAKQPIQLTDRALASASASSSAGSSTRKSPHSYHTPIVPLVQPPPHPSHRRNPSNQYLLQPSTALSPSSDEYILGTPDSIPNLTSGSKLRKYEKSPSSVSPRPLARPTAARTIPIPDTPSDQQMISPQMISDRRTSAGSSVMLITYEQGLAKMGLSTLPRPPLPTASTSASAHPAYPIPSPYSNYRSVGAASPHEPYIAETPGQRRSGSGSERSYRKPVPLVGGGTGTGAGGGRSGRSDRSGSGSHASRSESERYPEPEIGRGWEEADTATESRQGAWLPSYYQPAAEKKSKWGGRI</sequence>